<dbReference type="PROSITE" id="PS50943">
    <property type="entry name" value="HTH_CROC1"/>
    <property type="match status" value="1"/>
</dbReference>
<organism evidence="3 4">
    <name type="scientific">Paenibacillus terrae</name>
    <dbReference type="NCBI Taxonomy" id="159743"/>
    <lineage>
        <taxon>Bacteria</taxon>
        <taxon>Bacillati</taxon>
        <taxon>Bacillota</taxon>
        <taxon>Bacilli</taxon>
        <taxon>Bacillales</taxon>
        <taxon>Paenibacillaceae</taxon>
        <taxon>Paenibacillus</taxon>
    </lineage>
</organism>
<keyword evidence="1" id="KW-0238">DNA-binding</keyword>
<evidence type="ECO:0000313" key="3">
    <source>
        <dbReference type="EMBL" id="KJD42549.1"/>
    </source>
</evidence>
<dbReference type="Gene3D" id="1.10.260.40">
    <property type="entry name" value="lambda repressor-like DNA-binding domains"/>
    <property type="match status" value="1"/>
</dbReference>
<dbReference type="Pfam" id="PF01381">
    <property type="entry name" value="HTH_3"/>
    <property type="match status" value="1"/>
</dbReference>
<feature type="domain" description="HTH cro/C1-type" evidence="2">
    <location>
        <begin position="8"/>
        <end position="62"/>
    </location>
</feature>
<dbReference type="AlphaFoldDB" id="A0A0D7WU63"/>
<dbReference type="GO" id="GO:0003677">
    <property type="term" value="F:DNA binding"/>
    <property type="evidence" value="ECO:0007669"/>
    <property type="project" value="UniProtKB-KW"/>
</dbReference>
<accession>A0A0D7WU63</accession>
<dbReference type="OrthoDB" id="5190137at2"/>
<dbReference type="PATRIC" id="fig|159743.3.peg.6144"/>
<sequence length="129" mass="14796">MSGADSRLKRIRKEKKMSGIAVAKALGITPQYYYDIEKGERRLTTEIAGKLANLYQTTVDYLIGVTDINQYEMGKNTNNPDLHEESELAEISIERLNQYKLSYKGHDLSKEEADDIIELLEAALKRWKK</sequence>
<name>A0A0D7WU63_9BACL</name>
<proteinExistence type="predicted"/>
<comment type="caution">
    <text evidence="3">The sequence shown here is derived from an EMBL/GenBank/DDBJ whole genome shotgun (WGS) entry which is preliminary data.</text>
</comment>
<evidence type="ECO:0000259" key="2">
    <source>
        <dbReference type="PROSITE" id="PS50943"/>
    </source>
</evidence>
<evidence type="ECO:0000256" key="1">
    <source>
        <dbReference type="ARBA" id="ARBA00023125"/>
    </source>
</evidence>
<gene>
    <name evidence="3" type="ORF">QD47_27580</name>
</gene>
<dbReference type="CDD" id="cd00093">
    <property type="entry name" value="HTH_XRE"/>
    <property type="match status" value="1"/>
</dbReference>
<reference evidence="3 4" key="1">
    <citation type="submission" date="2014-11" db="EMBL/GenBank/DDBJ databases">
        <title>Draft Genome Sequences of Paenibacillus polymyxa NRRL B-30509 and Paenibacillus terrae NRRL B-30644, Strains from a Poultry Environment that Produce Tridecaptin A and Paenicidins.</title>
        <authorList>
            <person name="van Belkum M.J."/>
            <person name="Lohans C.T."/>
            <person name="Vederas J.C."/>
        </authorList>
    </citation>
    <scope>NUCLEOTIDE SEQUENCE [LARGE SCALE GENOMIC DNA]</scope>
    <source>
        <strain evidence="3 4">NRRL B-30644</strain>
    </source>
</reference>
<dbReference type="RefSeq" id="WP_044649124.1">
    <property type="nucleotide sequence ID" value="NZ_JTHP01000109.1"/>
</dbReference>
<dbReference type="PANTHER" id="PTHR46558">
    <property type="entry name" value="TRACRIPTIONAL REGULATORY PROTEIN-RELATED-RELATED"/>
    <property type="match status" value="1"/>
</dbReference>
<dbReference type="Proteomes" id="UP000032534">
    <property type="component" value="Unassembled WGS sequence"/>
</dbReference>
<dbReference type="EMBL" id="JTHP01000109">
    <property type="protein sequence ID" value="KJD42549.1"/>
    <property type="molecule type" value="Genomic_DNA"/>
</dbReference>
<dbReference type="SUPFAM" id="SSF47413">
    <property type="entry name" value="lambda repressor-like DNA-binding domains"/>
    <property type="match status" value="1"/>
</dbReference>
<keyword evidence="4" id="KW-1185">Reference proteome</keyword>
<dbReference type="InterPro" id="IPR001387">
    <property type="entry name" value="Cro/C1-type_HTH"/>
</dbReference>
<dbReference type="SMART" id="SM00530">
    <property type="entry name" value="HTH_XRE"/>
    <property type="match status" value="1"/>
</dbReference>
<dbReference type="InterPro" id="IPR010982">
    <property type="entry name" value="Lambda_DNA-bd_dom_sf"/>
</dbReference>
<protein>
    <submittedName>
        <fullName evidence="3">Repressor</fullName>
    </submittedName>
</protein>
<evidence type="ECO:0000313" key="4">
    <source>
        <dbReference type="Proteomes" id="UP000032534"/>
    </source>
</evidence>
<dbReference type="PANTHER" id="PTHR46558:SF14">
    <property type="entry name" value="HTH-TYPE TRANSCRIPTIONAL REGULATOR ANSR"/>
    <property type="match status" value="1"/>
</dbReference>